<evidence type="ECO:0000313" key="1">
    <source>
        <dbReference type="EMBL" id="TVO35896.1"/>
    </source>
</evidence>
<proteinExistence type="predicted"/>
<name>A0A557P5F4_9VIBR</name>
<dbReference type="EMBL" id="VMKJ01000021">
    <property type="protein sequence ID" value="TVO35896.1"/>
    <property type="molecule type" value="Genomic_DNA"/>
</dbReference>
<reference evidence="1 2" key="1">
    <citation type="submission" date="2019-07" db="EMBL/GenBank/DDBJ databases">
        <title>The draft genome sequence of Vibrio algivorus M1486.</title>
        <authorList>
            <person name="Meng X."/>
        </authorList>
    </citation>
    <scope>NUCLEOTIDE SEQUENCE [LARGE SCALE GENOMIC DNA]</scope>
    <source>
        <strain evidence="1 2">M1486</strain>
    </source>
</reference>
<dbReference type="Proteomes" id="UP000319828">
    <property type="component" value="Unassembled WGS sequence"/>
</dbReference>
<organism evidence="1 2">
    <name type="scientific">Vibrio algivorus</name>
    <dbReference type="NCBI Taxonomy" id="1667024"/>
    <lineage>
        <taxon>Bacteria</taxon>
        <taxon>Pseudomonadati</taxon>
        <taxon>Pseudomonadota</taxon>
        <taxon>Gammaproteobacteria</taxon>
        <taxon>Vibrionales</taxon>
        <taxon>Vibrionaceae</taxon>
        <taxon>Vibrio</taxon>
    </lineage>
</organism>
<sequence length="167" mass="17890">MNGKPAQLLAQVYDANDNVQPNIQIINNEGDEIKALVIVDGLAGLFDIRAYGYHEADGGYGAGDIYSASCEKVGQQKGSFYDVGFVAKGDRNVGEQSQYEVYRIGGSVSGYSVDGLNLNYDSEGNITPGQDCSQGVPTTGYALQYDAGLTDSVNTYFNQLTFPLSIQ</sequence>
<dbReference type="RefSeq" id="WP_144388383.1">
    <property type="nucleotide sequence ID" value="NZ_CANNCB010000029.1"/>
</dbReference>
<comment type="caution">
    <text evidence="1">The sequence shown here is derived from an EMBL/GenBank/DDBJ whole genome shotgun (WGS) entry which is preliminary data.</text>
</comment>
<dbReference type="AlphaFoldDB" id="A0A557P5F4"/>
<protein>
    <submittedName>
        <fullName evidence="1">Uncharacterized protein</fullName>
    </submittedName>
</protein>
<gene>
    <name evidence="1" type="ORF">FOF44_10920</name>
</gene>
<evidence type="ECO:0000313" key="2">
    <source>
        <dbReference type="Proteomes" id="UP000319828"/>
    </source>
</evidence>
<accession>A0A557P5F4</accession>